<dbReference type="SUPFAM" id="SSF56784">
    <property type="entry name" value="HAD-like"/>
    <property type="match status" value="1"/>
</dbReference>
<gene>
    <name evidence="2" type="ORF">ODALV1_LOCUS4351</name>
</gene>
<organism evidence="2 3">
    <name type="scientific">Orchesella dallaii</name>
    <dbReference type="NCBI Taxonomy" id="48710"/>
    <lineage>
        <taxon>Eukaryota</taxon>
        <taxon>Metazoa</taxon>
        <taxon>Ecdysozoa</taxon>
        <taxon>Arthropoda</taxon>
        <taxon>Hexapoda</taxon>
        <taxon>Collembola</taxon>
        <taxon>Entomobryomorpha</taxon>
        <taxon>Entomobryoidea</taxon>
        <taxon>Orchesellidae</taxon>
        <taxon>Orchesellinae</taxon>
        <taxon>Orchesella</taxon>
    </lineage>
</organism>
<sequence>MDAVTPTPQNVPTVYYKSSDGEELTEKLKLICDGNEDHLVVYTMDRFVPRLFKKRRFESVGKLETETSNLTSSCSQVLDSAEIKELNKKILEMHVRLSRVFTFTHPPRKEKKLLVLDIDHTLYDGKSGLFRPFLHELLTAAYKKYDIAIWSATKRETILSKLAAMGVIGQDSYKITMIVNRCAMLWIDYSLAGTPEKNVKVKPLCVIWNYFRSYSHQNTIMIDDKQENFKLNPQCGLCIDAFHPSSLEEAKKDTLLIQLKKYLNKIAYVQDFTTLDHSAWRNYGVRVTTNLKI</sequence>
<dbReference type="Pfam" id="PF03031">
    <property type="entry name" value="NIF"/>
    <property type="match status" value="1"/>
</dbReference>
<dbReference type="InterPro" id="IPR036412">
    <property type="entry name" value="HAD-like_sf"/>
</dbReference>
<dbReference type="Gene3D" id="3.40.50.1000">
    <property type="entry name" value="HAD superfamily/HAD-like"/>
    <property type="match status" value="1"/>
</dbReference>
<dbReference type="PANTHER" id="PTHR48493:SF1">
    <property type="entry name" value="UBIQUITIN-LIKE DOMAIN-CONTAINING CTD PHOSPHATASE 1"/>
    <property type="match status" value="1"/>
</dbReference>
<keyword evidence="3" id="KW-1185">Reference proteome</keyword>
<dbReference type="SMART" id="SM00577">
    <property type="entry name" value="CPDc"/>
    <property type="match status" value="1"/>
</dbReference>
<dbReference type="EMBL" id="CAXLJM020000013">
    <property type="protein sequence ID" value="CAL8079391.1"/>
    <property type="molecule type" value="Genomic_DNA"/>
</dbReference>
<evidence type="ECO:0000313" key="2">
    <source>
        <dbReference type="EMBL" id="CAL8079391.1"/>
    </source>
</evidence>
<dbReference type="PANTHER" id="PTHR48493">
    <property type="entry name" value="UBIQUITIN-LIKE DOMAIN-CONTAINING CTD PHOSPHATASE 1"/>
    <property type="match status" value="1"/>
</dbReference>
<protein>
    <recommendedName>
        <fullName evidence="1">FCP1 homology domain-containing protein</fullName>
    </recommendedName>
</protein>
<dbReference type="InterPro" id="IPR051658">
    <property type="entry name" value="UBLCP1"/>
</dbReference>
<reference evidence="2 3" key="1">
    <citation type="submission" date="2024-08" db="EMBL/GenBank/DDBJ databases">
        <authorList>
            <person name="Cucini C."/>
            <person name="Frati F."/>
        </authorList>
    </citation>
    <scope>NUCLEOTIDE SEQUENCE [LARGE SCALE GENOMIC DNA]</scope>
</reference>
<comment type="caution">
    <text evidence="2">The sequence shown here is derived from an EMBL/GenBank/DDBJ whole genome shotgun (WGS) entry which is preliminary data.</text>
</comment>
<dbReference type="Proteomes" id="UP001642540">
    <property type="component" value="Unassembled WGS sequence"/>
</dbReference>
<evidence type="ECO:0000259" key="1">
    <source>
        <dbReference type="PROSITE" id="PS50969"/>
    </source>
</evidence>
<dbReference type="InterPro" id="IPR004274">
    <property type="entry name" value="FCP1_dom"/>
</dbReference>
<evidence type="ECO:0000313" key="3">
    <source>
        <dbReference type="Proteomes" id="UP001642540"/>
    </source>
</evidence>
<dbReference type="InterPro" id="IPR023214">
    <property type="entry name" value="HAD_sf"/>
</dbReference>
<feature type="domain" description="FCP1 homology" evidence="1">
    <location>
        <begin position="107"/>
        <end position="266"/>
    </location>
</feature>
<name>A0ABP1PVP6_9HEXA</name>
<proteinExistence type="predicted"/>
<accession>A0ABP1PVP6</accession>
<dbReference type="PROSITE" id="PS50969">
    <property type="entry name" value="FCP1"/>
    <property type="match status" value="1"/>
</dbReference>